<feature type="non-terminal residue" evidence="1">
    <location>
        <position position="170"/>
    </location>
</feature>
<dbReference type="EMBL" id="UINC01176290">
    <property type="protein sequence ID" value="SVD83352.1"/>
    <property type="molecule type" value="Genomic_DNA"/>
</dbReference>
<reference evidence="1" key="1">
    <citation type="submission" date="2018-05" db="EMBL/GenBank/DDBJ databases">
        <authorList>
            <person name="Lanie J.A."/>
            <person name="Ng W.-L."/>
            <person name="Kazmierczak K.M."/>
            <person name="Andrzejewski T.M."/>
            <person name="Davidsen T.M."/>
            <person name="Wayne K.J."/>
            <person name="Tettelin H."/>
            <person name="Glass J.I."/>
            <person name="Rusch D."/>
            <person name="Podicherti R."/>
            <person name="Tsui H.-C.T."/>
            <person name="Winkler M.E."/>
        </authorList>
    </citation>
    <scope>NUCLEOTIDE SEQUENCE</scope>
</reference>
<dbReference type="Pfam" id="PF05721">
    <property type="entry name" value="PhyH"/>
    <property type="match status" value="1"/>
</dbReference>
<name>A0A382YJ96_9ZZZZ</name>
<organism evidence="1">
    <name type="scientific">marine metagenome</name>
    <dbReference type="NCBI Taxonomy" id="408172"/>
    <lineage>
        <taxon>unclassified sequences</taxon>
        <taxon>metagenomes</taxon>
        <taxon>ecological metagenomes</taxon>
    </lineage>
</organism>
<proteinExistence type="predicted"/>
<dbReference type="PANTHER" id="PTHR20883">
    <property type="entry name" value="PHYTANOYL-COA DIOXYGENASE DOMAIN CONTAINING 1"/>
    <property type="match status" value="1"/>
</dbReference>
<sequence>VPIKKFDILPKVTKEDRDLRFRPVDNSVLDILSTEQITHYNKQGFITPVKIFGEAEITKIRAYFDDLLNRVLAAGGNSYSISSAHLEYGRVYDLLAHSNIVSVVKDLLGENIVGWGSHFFCKMPGDGKAAAWHQDASYWPLTPSRSLTVWLAVDTADRENACMRFLGGSH</sequence>
<dbReference type="GO" id="GO:0046872">
    <property type="term" value="F:metal ion binding"/>
    <property type="evidence" value="ECO:0007669"/>
    <property type="project" value="UniProtKB-ARBA"/>
</dbReference>
<dbReference type="PANTHER" id="PTHR20883:SF48">
    <property type="entry name" value="ECTOINE DIOXYGENASE"/>
    <property type="match status" value="1"/>
</dbReference>
<feature type="non-terminal residue" evidence="1">
    <location>
        <position position="1"/>
    </location>
</feature>
<dbReference type="Gene3D" id="2.60.120.620">
    <property type="entry name" value="q2cbj1_9rhob like domain"/>
    <property type="match status" value="1"/>
</dbReference>
<protein>
    <recommendedName>
        <fullName evidence="2">Phytanoyl-CoA dioxygenase</fullName>
    </recommendedName>
</protein>
<dbReference type="AlphaFoldDB" id="A0A382YJ96"/>
<dbReference type="InterPro" id="IPR008775">
    <property type="entry name" value="Phytyl_CoA_dOase-like"/>
</dbReference>
<evidence type="ECO:0000313" key="1">
    <source>
        <dbReference type="EMBL" id="SVD83352.1"/>
    </source>
</evidence>
<dbReference type="SUPFAM" id="SSF51197">
    <property type="entry name" value="Clavaminate synthase-like"/>
    <property type="match status" value="1"/>
</dbReference>
<dbReference type="GO" id="GO:0016491">
    <property type="term" value="F:oxidoreductase activity"/>
    <property type="evidence" value="ECO:0007669"/>
    <property type="project" value="UniProtKB-ARBA"/>
</dbReference>
<gene>
    <name evidence="1" type="ORF">METZ01_LOCUS436206</name>
</gene>
<accession>A0A382YJ96</accession>
<evidence type="ECO:0008006" key="2">
    <source>
        <dbReference type="Google" id="ProtNLM"/>
    </source>
</evidence>